<reference evidence="10 11" key="1">
    <citation type="journal article" date="2016" name="Front. Microbiol.">
        <title>Microevolution Analysis of Bacillus coahuilensis Unveils Differences in Phosphorus Acquisition Strategies and Their Regulation.</title>
        <authorList>
            <person name="Gomez-Lunar Z."/>
            <person name="Hernandez-Gonzalez I."/>
            <person name="Rodriguez-Torres M.D."/>
            <person name="Souza V."/>
            <person name="Olmedo-Alvarez G."/>
        </authorList>
    </citation>
    <scope>NUCLEOTIDE SEQUENCE [LARGE SCALE GENOMIC DNA]</scope>
    <source>
        <strain evidence="11">p1.1.43</strain>
    </source>
</reference>
<dbReference type="Proteomes" id="UP000074108">
    <property type="component" value="Unassembled WGS sequence"/>
</dbReference>
<accession>A0A147KB42</accession>
<dbReference type="InterPro" id="IPR046953">
    <property type="entry name" value="Spore_GerAC-like_C"/>
</dbReference>
<evidence type="ECO:0000256" key="6">
    <source>
        <dbReference type="ARBA" id="ARBA00023139"/>
    </source>
</evidence>
<dbReference type="RefSeq" id="WP_059350372.1">
    <property type="nucleotide sequence ID" value="NZ_LDYG01000017.1"/>
</dbReference>
<dbReference type="PANTHER" id="PTHR35789:SF1">
    <property type="entry name" value="SPORE GERMINATION PROTEIN B3"/>
    <property type="match status" value="1"/>
</dbReference>
<keyword evidence="7" id="KW-0449">Lipoprotein</keyword>
<protein>
    <submittedName>
        <fullName evidence="10">Uncharacterized protein</fullName>
    </submittedName>
</protein>
<proteinExistence type="inferred from homology"/>
<name>A0A147KB42_9BACI</name>
<organism evidence="10 11">
    <name type="scientific">Bacillus coahuilensis p1.1.43</name>
    <dbReference type="NCBI Taxonomy" id="1150625"/>
    <lineage>
        <taxon>Bacteria</taxon>
        <taxon>Bacillati</taxon>
        <taxon>Bacillota</taxon>
        <taxon>Bacilli</taxon>
        <taxon>Bacillales</taxon>
        <taxon>Bacillaceae</taxon>
        <taxon>Bacillus</taxon>
    </lineage>
</organism>
<evidence type="ECO:0000256" key="2">
    <source>
        <dbReference type="ARBA" id="ARBA00007886"/>
    </source>
</evidence>
<evidence type="ECO:0000259" key="9">
    <source>
        <dbReference type="Pfam" id="PF25198"/>
    </source>
</evidence>
<evidence type="ECO:0000256" key="4">
    <source>
        <dbReference type="ARBA" id="ARBA00022729"/>
    </source>
</evidence>
<evidence type="ECO:0000259" key="8">
    <source>
        <dbReference type="Pfam" id="PF05504"/>
    </source>
</evidence>
<dbReference type="GO" id="GO:0009847">
    <property type="term" value="P:spore germination"/>
    <property type="evidence" value="ECO:0007669"/>
    <property type="project" value="InterPro"/>
</dbReference>
<keyword evidence="4" id="KW-0732">Signal</keyword>
<dbReference type="PATRIC" id="fig|1150625.3.peg.708"/>
<evidence type="ECO:0000313" key="11">
    <source>
        <dbReference type="Proteomes" id="UP000074108"/>
    </source>
</evidence>
<gene>
    <name evidence="10" type="ORF">Q75_03385</name>
</gene>
<dbReference type="Gene3D" id="3.30.300.210">
    <property type="entry name" value="Nutrient germinant receptor protein C, domain 3"/>
    <property type="match status" value="1"/>
</dbReference>
<dbReference type="AlphaFoldDB" id="A0A147KB42"/>
<dbReference type="InterPro" id="IPR057336">
    <property type="entry name" value="GerAC_N"/>
</dbReference>
<dbReference type="Pfam" id="PF25198">
    <property type="entry name" value="Spore_GerAC_N"/>
    <property type="match status" value="1"/>
</dbReference>
<keyword evidence="5" id="KW-0472">Membrane</keyword>
<feature type="domain" description="Spore germination protein N-terminal" evidence="9">
    <location>
        <begin position="20"/>
        <end position="192"/>
    </location>
</feature>
<dbReference type="PROSITE" id="PS51257">
    <property type="entry name" value="PROKAR_LIPOPROTEIN"/>
    <property type="match status" value="1"/>
</dbReference>
<evidence type="ECO:0000313" key="10">
    <source>
        <dbReference type="EMBL" id="KUP08113.1"/>
    </source>
</evidence>
<dbReference type="InterPro" id="IPR038501">
    <property type="entry name" value="Spore_GerAC_C_sf"/>
</dbReference>
<sequence>MSRHIVLFMMVILFLSGCYDKKEVEEQAYVVALGLDQGKEGKLKVTYQIANPEVGSAAKGGQANEDPYEIVTFETNDFVSARDTSNAFITRKVTYEHLDVIITHEDLAKTEQFLRLMYVTTKDKSIRRNTKLIFTKEPAAEFLKQNKPILETRPHKYFQFMTQRTNETGLVPEANIQRFLTIAEGDADLFLGMYASTVQEEENKRANEDEFLAGQINKEGGNPTQFIGSAVFKEGKMIGKLTGEQTRLALILDETLNMSDIITTYPDPLMDEYRIAVRLMKSKSNKYKMNLQGKTPTVEIKIPITIDVLDVPSLKDYANVEKNKKLLRESIETALEDNLMEFIKMTQHEFKGDPFNLSLEGRKEFLTISQYEKFDWMNSYPNLIITVDCMITIGEFGKQIKTPNLNVLKD</sequence>
<dbReference type="PANTHER" id="PTHR35789">
    <property type="entry name" value="SPORE GERMINATION PROTEIN B3"/>
    <property type="match status" value="1"/>
</dbReference>
<keyword evidence="6" id="KW-0564">Palmitate</keyword>
<keyword evidence="3" id="KW-0309">Germination</keyword>
<dbReference type="STRING" id="1150625.Q75_03385"/>
<dbReference type="InterPro" id="IPR008844">
    <property type="entry name" value="Spore_GerAC-like"/>
</dbReference>
<comment type="subcellular location">
    <subcellularLocation>
        <location evidence="1">Membrane</location>
        <topology evidence="1">Lipid-anchor</topology>
    </subcellularLocation>
</comment>
<evidence type="ECO:0000256" key="1">
    <source>
        <dbReference type="ARBA" id="ARBA00004635"/>
    </source>
</evidence>
<dbReference type="NCBIfam" id="TIGR02887">
    <property type="entry name" value="spore_ger_x_C"/>
    <property type="match status" value="1"/>
</dbReference>
<dbReference type="GO" id="GO:0016020">
    <property type="term" value="C:membrane"/>
    <property type="evidence" value="ECO:0007669"/>
    <property type="project" value="UniProtKB-SubCell"/>
</dbReference>
<evidence type="ECO:0000256" key="5">
    <source>
        <dbReference type="ARBA" id="ARBA00023136"/>
    </source>
</evidence>
<evidence type="ECO:0000256" key="3">
    <source>
        <dbReference type="ARBA" id="ARBA00022544"/>
    </source>
</evidence>
<keyword evidence="11" id="KW-1185">Reference proteome</keyword>
<comment type="caution">
    <text evidence="10">The sequence shown here is derived from an EMBL/GenBank/DDBJ whole genome shotgun (WGS) entry which is preliminary data.</text>
</comment>
<dbReference type="Pfam" id="PF05504">
    <property type="entry name" value="Spore_GerAC"/>
    <property type="match status" value="1"/>
</dbReference>
<evidence type="ECO:0000256" key="7">
    <source>
        <dbReference type="ARBA" id="ARBA00023288"/>
    </source>
</evidence>
<dbReference type="EMBL" id="LDYG01000017">
    <property type="protein sequence ID" value="KUP08113.1"/>
    <property type="molecule type" value="Genomic_DNA"/>
</dbReference>
<comment type="similarity">
    <text evidence="2">Belongs to the GerABKC lipoprotein family.</text>
</comment>
<feature type="domain" description="Spore germination GerAC-like C-terminal" evidence="8">
    <location>
        <begin position="228"/>
        <end position="397"/>
    </location>
</feature>